<dbReference type="RefSeq" id="WP_146827764.1">
    <property type="nucleotide sequence ID" value="NZ_BAAAYQ010000006.1"/>
</dbReference>
<dbReference type="InterPro" id="IPR050570">
    <property type="entry name" value="Cell_wall_metabolism_enzyme"/>
</dbReference>
<dbReference type="CDD" id="cd12797">
    <property type="entry name" value="M23_peptidase"/>
    <property type="match status" value="2"/>
</dbReference>
<gene>
    <name evidence="5" type="ORF">AFL01nite_22240</name>
</gene>
<feature type="domain" description="M23ase beta-sheet core" evidence="4">
    <location>
        <begin position="194"/>
        <end position="288"/>
    </location>
</feature>
<evidence type="ECO:0000256" key="2">
    <source>
        <dbReference type="SAM" id="MobiDB-lite"/>
    </source>
</evidence>
<evidence type="ECO:0000313" key="6">
    <source>
        <dbReference type="Proteomes" id="UP000321769"/>
    </source>
</evidence>
<reference evidence="5 6" key="1">
    <citation type="submission" date="2019-07" db="EMBL/GenBank/DDBJ databases">
        <title>Whole genome shotgun sequence of Aeromicrobium flavum NBRC 107625.</title>
        <authorList>
            <person name="Hosoyama A."/>
            <person name="Uohara A."/>
            <person name="Ohji S."/>
            <person name="Ichikawa N."/>
        </authorList>
    </citation>
    <scope>NUCLEOTIDE SEQUENCE [LARGE SCALE GENOMIC DNA]</scope>
    <source>
        <strain evidence="5 6">NBRC 107625</strain>
    </source>
</reference>
<name>A0A512HWS2_9ACTN</name>
<proteinExistence type="predicted"/>
<feature type="chain" id="PRO_5021994945" description="M23ase beta-sheet core domain-containing protein" evidence="3">
    <location>
        <begin position="24"/>
        <end position="293"/>
    </location>
</feature>
<sequence length="293" mass="29949">MSRALRLLVVTLTALAAASPAAATPWTWPLGDHRIARPFDPPDSDYGAGHRGVDLPGRPGQTVRAVAAGRVTFAGRVAGVWTITITHGAERSTYQPVSPVVRVGDAVTAGQPIGRLLGRHPSCRRTCLNLGRLRGDAYLDPADLLGSTGSYRLIDPDGSPPDPPDLGGGDLPIAGPVTSAFGMRVHPVTGVRKLHDGVDIGAACGTAVPAVAAGEVTRAGTNGPYGLQVEVRHAGGTRTSYAHLASVSVRPGASVGRGTVVGRVGSTGSSTGCHLHFMRLLDGRPVDPLGSGG</sequence>
<dbReference type="PANTHER" id="PTHR21666">
    <property type="entry name" value="PEPTIDASE-RELATED"/>
    <property type="match status" value="1"/>
</dbReference>
<feature type="region of interest" description="Disordered" evidence="2">
    <location>
        <begin position="150"/>
        <end position="170"/>
    </location>
</feature>
<accession>A0A512HWS2</accession>
<organism evidence="5 6">
    <name type="scientific">Aeromicrobium flavum</name>
    <dbReference type="NCBI Taxonomy" id="416568"/>
    <lineage>
        <taxon>Bacteria</taxon>
        <taxon>Bacillati</taxon>
        <taxon>Actinomycetota</taxon>
        <taxon>Actinomycetes</taxon>
        <taxon>Propionibacteriales</taxon>
        <taxon>Nocardioidaceae</taxon>
        <taxon>Aeromicrobium</taxon>
    </lineage>
</organism>
<dbReference type="OrthoDB" id="1099523at2"/>
<keyword evidence="1 3" id="KW-0732">Signal</keyword>
<dbReference type="Gene3D" id="2.70.70.10">
    <property type="entry name" value="Glucose Permease (Domain IIA)"/>
    <property type="match status" value="2"/>
</dbReference>
<dbReference type="EMBL" id="BJZQ01000012">
    <property type="protein sequence ID" value="GEO89897.1"/>
    <property type="molecule type" value="Genomic_DNA"/>
</dbReference>
<dbReference type="GO" id="GO:0004222">
    <property type="term" value="F:metalloendopeptidase activity"/>
    <property type="evidence" value="ECO:0007669"/>
    <property type="project" value="TreeGrafter"/>
</dbReference>
<feature type="domain" description="M23ase beta-sheet core" evidence="4">
    <location>
        <begin position="49"/>
        <end position="117"/>
    </location>
</feature>
<dbReference type="Proteomes" id="UP000321769">
    <property type="component" value="Unassembled WGS sequence"/>
</dbReference>
<dbReference type="SUPFAM" id="SSF51261">
    <property type="entry name" value="Duplicated hybrid motif"/>
    <property type="match status" value="2"/>
</dbReference>
<evidence type="ECO:0000313" key="5">
    <source>
        <dbReference type="EMBL" id="GEO89897.1"/>
    </source>
</evidence>
<dbReference type="AlphaFoldDB" id="A0A512HWS2"/>
<feature type="signal peptide" evidence="3">
    <location>
        <begin position="1"/>
        <end position="23"/>
    </location>
</feature>
<dbReference type="Pfam" id="PF01551">
    <property type="entry name" value="Peptidase_M23"/>
    <property type="match status" value="2"/>
</dbReference>
<dbReference type="InterPro" id="IPR011055">
    <property type="entry name" value="Dup_hybrid_motif"/>
</dbReference>
<evidence type="ECO:0000256" key="3">
    <source>
        <dbReference type="SAM" id="SignalP"/>
    </source>
</evidence>
<protein>
    <recommendedName>
        <fullName evidence="4">M23ase beta-sheet core domain-containing protein</fullName>
    </recommendedName>
</protein>
<comment type="caution">
    <text evidence="5">The sequence shown here is derived from an EMBL/GenBank/DDBJ whole genome shotgun (WGS) entry which is preliminary data.</text>
</comment>
<dbReference type="InterPro" id="IPR016047">
    <property type="entry name" value="M23ase_b-sheet_dom"/>
</dbReference>
<evidence type="ECO:0000256" key="1">
    <source>
        <dbReference type="ARBA" id="ARBA00022729"/>
    </source>
</evidence>
<keyword evidence="6" id="KW-1185">Reference proteome</keyword>
<dbReference type="PANTHER" id="PTHR21666:SF289">
    <property type="entry name" value="L-ALA--D-GLU ENDOPEPTIDASE"/>
    <property type="match status" value="1"/>
</dbReference>
<evidence type="ECO:0000259" key="4">
    <source>
        <dbReference type="Pfam" id="PF01551"/>
    </source>
</evidence>